<dbReference type="Gene3D" id="3.30.360.10">
    <property type="entry name" value="Dihydrodipicolinate Reductase, domain 2"/>
    <property type="match status" value="1"/>
</dbReference>
<dbReference type="SUPFAM" id="SSF55347">
    <property type="entry name" value="Glyceraldehyde-3-phosphate dehydrogenase-like, C-terminal domain"/>
    <property type="match status" value="1"/>
</dbReference>
<dbReference type="PANTHER" id="PTHR22604:SF105">
    <property type="entry name" value="TRANS-1,2-DIHYDROBENZENE-1,2-DIOL DEHYDROGENASE"/>
    <property type="match status" value="1"/>
</dbReference>
<reference evidence="5 6" key="1">
    <citation type="submission" date="2018-08" db="EMBL/GenBank/DDBJ databases">
        <title>A genome reference for cultivated species of the human gut microbiota.</title>
        <authorList>
            <person name="Zou Y."/>
            <person name="Xue W."/>
            <person name="Luo G."/>
        </authorList>
    </citation>
    <scope>NUCLEOTIDE SEQUENCE [LARGE SCALE GENOMIC DNA]</scope>
    <source>
        <strain evidence="5 6">AM25-6</strain>
    </source>
</reference>
<dbReference type="RefSeq" id="WP_117531677.1">
    <property type="nucleotide sequence ID" value="NZ_QUSM01000002.1"/>
</dbReference>
<organism evidence="5 6">
    <name type="scientific">Anaerofustis stercorihominis</name>
    <dbReference type="NCBI Taxonomy" id="214853"/>
    <lineage>
        <taxon>Bacteria</taxon>
        <taxon>Bacillati</taxon>
        <taxon>Bacillota</taxon>
        <taxon>Clostridia</taxon>
        <taxon>Eubacteriales</taxon>
        <taxon>Eubacteriaceae</taxon>
        <taxon>Anaerofustis</taxon>
    </lineage>
</organism>
<evidence type="ECO:0000256" key="1">
    <source>
        <dbReference type="ARBA" id="ARBA00010928"/>
    </source>
</evidence>
<sequence>MIKYGILSTASIVPRFVKGVRESGNGEVTAIASRGEAKAKQKAEELNIEKYYGSYEELYEDKDVDVIYIATINFLHYQNIKDALNAGKHVVCEKPMVLKKEEAIELFGLAKEKGLFLVEAQKEIFLPITNMVKDIIKNKEIGDVGLLDFSTSFPGDYNAWTLDLSKGGGVFFTNAVYCIEYLEYIFSKPISLYSGMRLKSKEFGGDKECILNFKIDNEALATSKISGYVKLLNKLFIYGSEGYIEMNNFYRADKMTIHYYDDREVKEVSYPMSCEMTFEVKHFNECIEKGMIESDIMTKDMTIHSVEILEEIQNSWKC</sequence>
<dbReference type="Gene3D" id="3.40.50.720">
    <property type="entry name" value="NAD(P)-binding Rossmann-like Domain"/>
    <property type="match status" value="1"/>
</dbReference>
<dbReference type="InterPro" id="IPR036291">
    <property type="entry name" value="NAD(P)-bd_dom_sf"/>
</dbReference>
<evidence type="ECO:0000313" key="5">
    <source>
        <dbReference type="EMBL" id="RGD75472.1"/>
    </source>
</evidence>
<name>A0A3E3E1P2_9FIRM</name>
<gene>
    <name evidence="5" type="ORF">DW687_03870</name>
</gene>
<comment type="similarity">
    <text evidence="1">Belongs to the Gfo/Idh/MocA family.</text>
</comment>
<dbReference type="EMBL" id="QUSM01000002">
    <property type="protein sequence ID" value="RGD75472.1"/>
    <property type="molecule type" value="Genomic_DNA"/>
</dbReference>
<dbReference type="AlphaFoldDB" id="A0A3E3E1P2"/>
<feature type="domain" description="Gfo/Idh/MocA-like oxidoreductase N-terminal" evidence="3">
    <location>
        <begin position="5"/>
        <end position="117"/>
    </location>
</feature>
<dbReference type="GO" id="GO:0000166">
    <property type="term" value="F:nucleotide binding"/>
    <property type="evidence" value="ECO:0007669"/>
    <property type="project" value="InterPro"/>
</dbReference>
<dbReference type="GO" id="GO:0016491">
    <property type="term" value="F:oxidoreductase activity"/>
    <property type="evidence" value="ECO:0007669"/>
    <property type="project" value="UniProtKB-KW"/>
</dbReference>
<comment type="caution">
    <text evidence="5">The sequence shown here is derived from an EMBL/GenBank/DDBJ whole genome shotgun (WGS) entry which is preliminary data.</text>
</comment>
<dbReference type="Pfam" id="PF01408">
    <property type="entry name" value="GFO_IDH_MocA"/>
    <property type="match status" value="1"/>
</dbReference>
<dbReference type="InterPro" id="IPR000683">
    <property type="entry name" value="Gfo/Idh/MocA-like_OxRdtase_N"/>
</dbReference>
<dbReference type="Proteomes" id="UP000261212">
    <property type="component" value="Unassembled WGS sequence"/>
</dbReference>
<evidence type="ECO:0000259" key="4">
    <source>
        <dbReference type="Pfam" id="PF22725"/>
    </source>
</evidence>
<dbReference type="InterPro" id="IPR055170">
    <property type="entry name" value="GFO_IDH_MocA-like_dom"/>
</dbReference>
<proteinExistence type="inferred from homology"/>
<protein>
    <submittedName>
        <fullName evidence="5">Gfo/Idh/MocA family oxidoreductase</fullName>
    </submittedName>
</protein>
<dbReference type="SUPFAM" id="SSF51735">
    <property type="entry name" value="NAD(P)-binding Rossmann-fold domains"/>
    <property type="match status" value="1"/>
</dbReference>
<keyword evidence="2" id="KW-0560">Oxidoreductase</keyword>
<dbReference type="PANTHER" id="PTHR22604">
    <property type="entry name" value="OXIDOREDUCTASES"/>
    <property type="match status" value="1"/>
</dbReference>
<evidence type="ECO:0000259" key="3">
    <source>
        <dbReference type="Pfam" id="PF01408"/>
    </source>
</evidence>
<feature type="domain" description="GFO/IDH/MocA-like oxidoreductase" evidence="4">
    <location>
        <begin position="131"/>
        <end position="245"/>
    </location>
</feature>
<dbReference type="Pfam" id="PF22725">
    <property type="entry name" value="GFO_IDH_MocA_C3"/>
    <property type="match status" value="1"/>
</dbReference>
<accession>A0A3E3E1P2</accession>
<evidence type="ECO:0000256" key="2">
    <source>
        <dbReference type="ARBA" id="ARBA00023002"/>
    </source>
</evidence>
<evidence type="ECO:0000313" key="6">
    <source>
        <dbReference type="Proteomes" id="UP000261212"/>
    </source>
</evidence>
<dbReference type="InterPro" id="IPR050984">
    <property type="entry name" value="Gfo/Idh/MocA_domain"/>
</dbReference>